<dbReference type="GO" id="GO:0005886">
    <property type="term" value="C:plasma membrane"/>
    <property type="evidence" value="ECO:0007669"/>
    <property type="project" value="UniProtKB-SubCell"/>
</dbReference>
<keyword evidence="5 13" id="KW-1003">Cell membrane</keyword>
<dbReference type="InterPro" id="IPR006135">
    <property type="entry name" value="T3SS_substrate_exporter"/>
</dbReference>
<evidence type="ECO:0000256" key="8">
    <source>
        <dbReference type="ARBA" id="ARBA00022927"/>
    </source>
</evidence>
<feature type="transmembrane region" description="Helical" evidence="13">
    <location>
        <begin position="32"/>
        <end position="50"/>
    </location>
</feature>
<reference evidence="14 15" key="1">
    <citation type="journal article" date="2014" name="Int. J. Syst. Evol. Microbiol.">
        <title>Ramlibacter solisilvae sp. nov., isolated from forest soil, and emended description of the genus Ramlibacter.</title>
        <authorList>
            <person name="Lee H.J."/>
            <person name="Lee S.H."/>
            <person name="Lee S.S."/>
            <person name="Lee J.S."/>
            <person name="Kim Y."/>
            <person name="Kim S.C."/>
            <person name="Jeon C.O."/>
        </authorList>
    </citation>
    <scope>NUCLEOTIDE SEQUENCE [LARGE SCALE GENOMIC DNA]</scope>
    <source>
        <strain evidence="14 15">5-10</strain>
    </source>
</reference>
<sequence>MAEQDLDRNEAATPYKLQKARDKGQVAKSPEVVSALVFTVAVGCFYWQGWDGLVSQFGYDQALLTQAARIEINPSTLWKLVGNMVRDSGLMLAPFLAAIMAAAIVGNVTQTGPILSADPIKPDFGRVNPANGFKKLLSMRTLFDAARAVVKLLLLGLVVYYALKALVPQFFHLAAMAPARLARTLVDDIAATGLKIALMLCLIAAVDWGYTRREFAKKMRMSRRELKDEHKNREGDPRIRARLRELRREALARSMAARKTASADVVLTNPTHYAVALRYVHGEMQSPQLVAKGAGSLAAAMREIAARHRIPVVQNPPLARELYRTVDVEQHVPPSLYAQVARILVWVFAMKKARDANLPGAAA</sequence>
<comment type="similarity">
    <text evidence="2 13">Belongs to the type III secretion exporter family.</text>
</comment>
<keyword evidence="9 13" id="KW-1133">Transmembrane helix</keyword>
<keyword evidence="8 13" id="KW-0653">Protein transport</keyword>
<dbReference type="Pfam" id="PF01312">
    <property type="entry name" value="Bac_export_2"/>
    <property type="match status" value="1"/>
</dbReference>
<dbReference type="PRINTS" id="PR00950">
    <property type="entry name" value="TYPE3IMSPROT"/>
</dbReference>
<keyword evidence="4 13" id="KW-0813">Transport</keyword>
<feature type="transmembrane region" description="Helical" evidence="13">
    <location>
        <begin position="189"/>
        <end position="210"/>
    </location>
</feature>
<dbReference type="EMBL" id="CP010951">
    <property type="protein sequence ID" value="AMO22205.1"/>
    <property type="molecule type" value="Genomic_DNA"/>
</dbReference>
<feature type="transmembrane region" description="Helical" evidence="13">
    <location>
        <begin position="145"/>
        <end position="163"/>
    </location>
</feature>
<evidence type="ECO:0000256" key="10">
    <source>
        <dbReference type="ARBA" id="ARBA00023136"/>
    </source>
</evidence>
<dbReference type="NCBIfam" id="TIGR00328">
    <property type="entry name" value="flhB"/>
    <property type="match status" value="1"/>
</dbReference>
<gene>
    <name evidence="13" type="primary">flhB</name>
    <name evidence="14" type="ORF">UC35_04015</name>
</gene>
<keyword evidence="6 13" id="KW-0812">Transmembrane</keyword>
<evidence type="ECO:0000256" key="2">
    <source>
        <dbReference type="ARBA" id="ARBA00010690"/>
    </source>
</evidence>
<dbReference type="InterPro" id="IPR029025">
    <property type="entry name" value="T3SS_substrate_exporter_C"/>
</dbReference>
<evidence type="ECO:0000256" key="1">
    <source>
        <dbReference type="ARBA" id="ARBA00004651"/>
    </source>
</evidence>
<dbReference type="Gene3D" id="3.40.1690.10">
    <property type="entry name" value="secretion proteins EscU"/>
    <property type="match status" value="1"/>
</dbReference>
<dbReference type="SUPFAM" id="SSF160544">
    <property type="entry name" value="EscU C-terminal domain-like"/>
    <property type="match status" value="1"/>
</dbReference>
<dbReference type="Proteomes" id="UP000070433">
    <property type="component" value="Chromosome"/>
</dbReference>
<dbReference type="PANTHER" id="PTHR30531">
    <property type="entry name" value="FLAGELLAR BIOSYNTHETIC PROTEIN FLHB"/>
    <property type="match status" value="1"/>
</dbReference>
<accession>A0A127JQK4</accession>
<comment type="function">
    <text evidence="12 13">Required for formation of the rod structure in the basal body of the flagellar apparatus. Together with FliI and FliH, may constitute the export apparatus of flagellin.</text>
</comment>
<dbReference type="GO" id="GO:0009306">
    <property type="term" value="P:protein secretion"/>
    <property type="evidence" value="ECO:0007669"/>
    <property type="project" value="InterPro"/>
</dbReference>
<protein>
    <recommendedName>
        <fullName evidence="3 13">Flagellar biosynthetic protein FlhB</fullName>
    </recommendedName>
</protein>
<proteinExistence type="inferred from homology"/>
<evidence type="ECO:0000313" key="15">
    <source>
        <dbReference type="Proteomes" id="UP000070433"/>
    </source>
</evidence>
<evidence type="ECO:0000256" key="3">
    <source>
        <dbReference type="ARBA" id="ARBA00021622"/>
    </source>
</evidence>
<evidence type="ECO:0000256" key="13">
    <source>
        <dbReference type="RuleBase" id="RU364091"/>
    </source>
</evidence>
<dbReference type="PATRIC" id="fig|94132.3.peg.806"/>
<feature type="transmembrane region" description="Helical" evidence="13">
    <location>
        <begin position="89"/>
        <end position="108"/>
    </location>
</feature>
<evidence type="ECO:0000256" key="6">
    <source>
        <dbReference type="ARBA" id="ARBA00022692"/>
    </source>
</evidence>
<evidence type="ECO:0000256" key="7">
    <source>
        <dbReference type="ARBA" id="ARBA00022795"/>
    </source>
</evidence>
<dbReference type="RefSeq" id="WP_061496412.1">
    <property type="nucleotide sequence ID" value="NZ_CP010951.1"/>
</dbReference>
<evidence type="ECO:0000256" key="9">
    <source>
        <dbReference type="ARBA" id="ARBA00022989"/>
    </source>
</evidence>
<dbReference type="OrthoDB" id="9807950at2"/>
<dbReference type="GO" id="GO:0044780">
    <property type="term" value="P:bacterial-type flagellum assembly"/>
    <property type="evidence" value="ECO:0007669"/>
    <property type="project" value="InterPro"/>
</dbReference>
<keyword evidence="11 13" id="KW-1006">Bacterial flagellum protein export</keyword>
<name>A0A127JQK4_9BURK</name>
<dbReference type="PANTHER" id="PTHR30531:SF12">
    <property type="entry name" value="FLAGELLAR BIOSYNTHETIC PROTEIN FLHB"/>
    <property type="match status" value="1"/>
</dbReference>
<keyword evidence="15" id="KW-1185">Reference proteome</keyword>
<evidence type="ECO:0000256" key="12">
    <source>
        <dbReference type="ARBA" id="ARBA00025078"/>
    </source>
</evidence>
<keyword evidence="10 13" id="KW-0472">Membrane</keyword>
<evidence type="ECO:0000256" key="11">
    <source>
        <dbReference type="ARBA" id="ARBA00023225"/>
    </source>
</evidence>
<evidence type="ECO:0000256" key="4">
    <source>
        <dbReference type="ARBA" id="ARBA00022448"/>
    </source>
</evidence>
<keyword evidence="7 13" id="KW-1005">Bacterial flagellum biogenesis</keyword>
<organism evidence="14 15">
    <name type="scientific">Ramlibacter tataouinensis</name>
    <dbReference type="NCBI Taxonomy" id="94132"/>
    <lineage>
        <taxon>Bacteria</taxon>
        <taxon>Pseudomonadati</taxon>
        <taxon>Pseudomonadota</taxon>
        <taxon>Betaproteobacteria</taxon>
        <taxon>Burkholderiales</taxon>
        <taxon>Comamonadaceae</taxon>
        <taxon>Ramlibacter</taxon>
    </lineage>
</organism>
<dbReference type="AlphaFoldDB" id="A0A127JQK4"/>
<dbReference type="InterPro" id="IPR006136">
    <property type="entry name" value="FlhB"/>
</dbReference>
<comment type="subcellular location">
    <subcellularLocation>
        <location evidence="1">Cell membrane</location>
        <topology evidence="1">Multi-pass membrane protein</topology>
    </subcellularLocation>
</comment>
<evidence type="ECO:0000256" key="5">
    <source>
        <dbReference type="ARBA" id="ARBA00022475"/>
    </source>
</evidence>
<evidence type="ECO:0000313" key="14">
    <source>
        <dbReference type="EMBL" id="AMO22205.1"/>
    </source>
</evidence>